<sequence length="433" mass="49273">MDAVELPSTTSYINVPIVFPLSYLEDNLNKDWSSQLFSDKGLPVGNGMKADLDVKRTGKIQLSAGPNNTLKVKAPMNLKGDFQIERKIFGQNLSTNFPFNENLIPEISFIPEIGRNWDIQVKNLQIESWGKSLKYNFLGFEIDLDKVVKSQLQKVLDNQLSASGLTRFDFKSMAQETWDAFSEPYSVDQEGMLVHFYGVPSKIRVKEEITMDQKLSLYLGIEGNMYSVIGQKPNPPKVPLPNIYYNEDKSNILDLTLPLALPFKELDSYLNQAMGGKQIRTDKNTVVIPSNLRTQQYGEKILLTMDFKAIRKGKNEIKGQFLFAGKPVFDESSESLILESPQFDVKTSNVPARLAINSKKPSILRQVKKMAAYPLSDFLRDTRREMQQQGYFDTDFASFRVRNPNLDIEGIYVTAEDVKVFLRTKGEMEVRLK</sequence>
<reference evidence="1" key="1">
    <citation type="journal article" date="2014" name="Int. J. Syst. Evol. Microbiol.">
        <title>Complete genome sequence of Corynebacterium casei LMG S-19264T (=DSM 44701T), isolated from a smear-ripened cheese.</title>
        <authorList>
            <consortium name="US DOE Joint Genome Institute (JGI-PGF)"/>
            <person name="Walter F."/>
            <person name="Albersmeier A."/>
            <person name="Kalinowski J."/>
            <person name="Ruckert C."/>
        </authorList>
    </citation>
    <scope>NUCLEOTIDE SEQUENCE</scope>
    <source>
        <strain evidence="1">KCTC 23224</strain>
    </source>
</reference>
<evidence type="ECO:0000313" key="1">
    <source>
        <dbReference type="EMBL" id="GHB30959.1"/>
    </source>
</evidence>
<dbReference type="InterPro" id="IPR025515">
    <property type="entry name" value="DUF4403"/>
</dbReference>
<dbReference type="Proteomes" id="UP000642809">
    <property type="component" value="Unassembled WGS sequence"/>
</dbReference>
<dbReference type="AlphaFoldDB" id="A0A8J3CX02"/>
<proteinExistence type="predicted"/>
<evidence type="ECO:0008006" key="3">
    <source>
        <dbReference type="Google" id="ProtNLM"/>
    </source>
</evidence>
<comment type="caution">
    <text evidence="1">The sequence shown here is derived from an EMBL/GenBank/DDBJ whole genome shotgun (WGS) entry which is preliminary data.</text>
</comment>
<accession>A0A8J3CX02</accession>
<dbReference type="Pfam" id="PF14356">
    <property type="entry name" value="DUF4403"/>
    <property type="match status" value="1"/>
</dbReference>
<evidence type="ECO:0000313" key="2">
    <source>
        <dbReference type="Proteomes" id="UP000642809"/>
    </source>
</evidence>
<gene>
    <name evidence="1" type="ORF">GCM10008106_09820</name>
</gene>
<organism evidence="1 2">
    <name type="scientific">Mongoliitalea lutea</name>
    <dbReference type="NCBI Taxonomy" id="849756"/>
    <lineage>
        <taxon>Bacteria</taxon>
        <taxon>Pseudomonadati</taxon>
        <taxon>Bacteroidota</taxon>
        <taxon>Cytophagia</taxon>
        <taxon>Cytophagales</taxon>
        <taxon>Cyclobacteriaceae</taxon>
        <taxon>Mongoliitalea</taxon>
    </lineage>
</organism>
<dbReference type="EMBL" id="BMYF01000004">
    <property type="protein sequence ID" value="GHB30959.1"/>
    <property type="molecule type" value="Genomic_DNA"/>
</dbReference>
<reference evidence="1" key="2">
    <citation type="submission" date="2020-09" db="EMBL/GenBank/DDBJ databases">
        <authorList>
            <person name="Sun Q."/>
            <person name="Kim S."/>
        </authorList>
    </citation>
    <scope>NUCLEOTIDE SEQUENCE</scope>
    <source>
        <strain evidence="1">KCTC 23224</strain>
    </source>
</reference>
<protein>
    <recommendedName>
        <fullName evidence="3">DUF4403 family protein</fullName>
    </recommendedName>
</protein>
<name>A0A8J3CX02_9BACT</name>
<keyword evidence="2" id="KW-1185">Reference proteome</keyword>